<dbReference type="AlphaFoldDB" id="D2QFS9"/>
<evidence type="ECO:0000313" key="1">
    <source>
        <dbReference type="EMBL" id="ADB41392.1"/>
    </source>
</evidence>
<protein>
    <submittedName>
        <fullName evidence="1">Uncharacterized protein</fullName>
    </submittedName>
</protein>
<keyword evidence="2" id="KW-1185">Reference proteome</keyword>
<dbReference type="KEGG" id="sli:Slin_5425"/>
<gene>
    <name evidence="1" type="ordered locus">Slin_5425</name>
</gene>
<dbReference type="Proteomes" id="UP000002028">
    <property type="component" value="Chromosome"/>
</dbReference>
<dbReference type="EMBL" id="CP001769">
    <property type="protein sequence ID" value="ADB41392.1"/>
    <property type="molecule type" value="Genomic_DNA"/>
</dbReference>
<accession>D2QFS9</accession>
<organism evidence="1 2">
    <name type="scientific">Spirosoma linguale (strain ATCC 33905 / DSM 74 / LMG 10896 / Claus 1)</name>
    <dbReference type="NCBI Taxonomy" id="504472"/>
    <lineage>
        <taxon>Bacteria</taxon>
        <taxon>Pseudomonadati</taxon>
        <taxon>Bacteroidota</taxon>
        <taxon>Cytophagia</taxon>
        <taxon>Cytophagales</taxon>
        <taxon>Cytophagaceae</taxon>
        <taxon>Spirosoma</taxon>
    </lineage>
</organism>
<sequence>MWKATDLPLLSRSYSRPYDLCPEDWQFVGENYRQAIDKDWLNQKIPVIIREFVLYVYD</sequence>
<reference evidence="1 2" key="1">
    <citation type="journal article" date="2010" name="Stand. Genomic Sci.">
        <title>Complete genome sequence of Spirosoma linguale type strain (1).</title>
        <authorList>
            <person name="Lail K."/>
            <person name="Sikorski J."/>
            <person name="Saunders E."/>
            <person name="Lapidus A."/>
            <person name="Glavina Del Rio T."/>
            <person name="Copeland A."/>
            <person name="Tice H."/>
            <person name="Cheng J.-F."/>
            <person name="Lucas S."/>
            <person name="Nolan M."/>
            <person name="Bruce D."/>
            <person name="Goodwin L."/>
            <person name="Pitluck S."/>
            <person name="Ivanova N."/>
            <person name="Mavromatis K."/>
            <person name="Ovchinnikova G."/>
            <person name="Pati A."/>
            <person name="Chen A."/>
            <person name="Palaniappan K."/>
            <person name="Land M."/>
            <person name="Hauser L."/>
            <person name="Chang Y.-J."/>
            <person name="Jeffries C.D."/>
            <person name="Chain P."/>
            <person name="Brettin T."/>
            <person name="Detter J.C."/>
            <person name="Schuetze A."/>
            <person name="Rohde M."/>
            <person name="Tindall B.J."/>
            <person name="Goeker M."/>
            <person name="Bristow J."/>
            <person name="Eisen J.A."/>
            <person name="Markowitz V."/>
            <person name="Hugenholtz P."/>
            <person name="Kyrpides N.C."/>
            <person name="Klenk H.-P."/>
            <person name="Chen F."/>
        </authorList>
    </citation>
    <scope>NUCLEOTIDE SEQUENCE [LARGE SCALE GENOMIC DNA]</scope>
    <source>
        <strain evidence="2">ATCC 33905 / DSM 74 / LMG 10896 / Claus 1</strain>
    </source>
</reference>
<proteinExistence type="predicted"/>
<dbReference type="HOGENOM" id="CLU_2976988_0_0_10"/>
<evidence type="ECO:0000313" key="2">
    <source>
        <dbReference type="Proteomes" id="UP000002028"/>
    </source>
</evidence>
<name>D2QFS9_SPILD</name>
<dbReference type="STRING" id="504472.Slin_5425"/>